<keyword evidence="14" id="KW-1185">Reference proteome</keyword>
<dbReference type="PROSITE" id="PS00792">
    <property type="entry name" value="DHPS_1"/>
    <property type="match status" value="1"/>
</dbReference>
<evidence type="ECO:0000256" key="3">
    <source>
        <dbReference type="ARBA" id="ARBA00004763"/>
    </source>
</evidence>
<evidence type="ECO:0000256" key="9">
    <source>
        <dbReference type="ARBA" id="ARBA00022842"/>
    </source>
</evidence>
<dbReference type="GO" id="GO:0004156">
    <property type="term" value="F:dihydropteroate synthase activity"/>
    <property type="evidence" value="ECO:0007669"/>
    <property type="project" value="UniProtKB-EC"/>
</dbReference>
<evidence type="ECO:0000259" key="12">
    <source>
        <dbReference type="PROSITE" id="PS50972"/>
    </source>
</evidence>
<gene>
    <name evidence="13" type="primary">folP</name>
    <name evidence="13" type="ORF">Q4T40_08500</name>
</gene>
<comment type="caution">
    <text evidence="13">The sequence shown here is derived from an EMBL/GenBank/DDBJ whole genome shotgun (WGS) entry which is preliminary data.</text>
</comment>
<dbReference type="PROSITE" id="PS50972">
    <property type="entry name" value="PTERIN_BINDING"/>
    <property type="match status" value="1"/>
</dbReference>
<evidence type="ECO:0000256" key="7">
    <source>
        <dbReference type="ARBA" id="ARBA00022679"/>
    </source>
</evidence>
<dbReference type="SUPFAM" id="SSF51717">
    <property type="entry name" value="Dihydropteroate synthetase-like"/>
    <property type="match status" value="1"/>
</dbReference>
<dbReference type="InterPro" id="IPR006390">
    <property type="entry name" value="DHP_synth_dom"/>
</dbReference>
<evidence type="ECO:0000256" key="10">
    <source>
        <dbReference type="ARBA" id="ARBA00022909"/>
    </source>
</evidence>
<keyword evidence="7 13" id="KW-0808">Transferase</keyword>
<keyword evidence="10" id="KW-0289">Folate biosynthesis</keyword>
<dbReference type="InterPro" id="IPR011005">
    <property type="entry name" value="Dihydropteroate_synth-like_sf"/>
</dbReference>
<dbReference type="PROSITE" id="PS00793">
    <property type="entry name" value="DHPS_2"/>
    <property type="match status" value="1"/>
</dbReference>
<dbReference type="CDD" id="cd00739">
    <property type="entry name" value="DHPS"/>
    <property type="match status" value="1"/>
</dbReference>
<evidence type="ECO:0000256" key="8">
    <source>
        <dbReference type="ARBA" id="ARBA00022723"/>
    </source>
</evidence>
<feature type="domain" description="Pterin-binding" evidence="12">
    <location>
        <begin position="141"/>
        <end position="390"/>
    </location>
</feature>
<dbReference type="Pfam" id="PF00809">
    <property type="entry name" value="Pterin_bind"/>
    <property type="match status" value="1"/>
</dbReference>
<keyword evidence="9" id="KW-0460">Magnesium</keyword>
<evidence type="ECO:0000313" key="14">
    <source>
        <dbReference type="Proteomes" id="UP001254848"/>
    </source>
</evidence>
<comment type="catalytic activity">
    <reaction evidence="1">
        <text>(7,8-dihydropterin-6-yl)methyl diphosphate + 4-aminobenzoate = 7,8-dihydropteroate + diphosphate</text>
        <dbReference type="Rhea" id="RHEA:19949"/>
        <dbReference type="ChEBI" id="CHEBI:17836"/>
        <dbReference type="ChEBI" id="CHEBI:17839"/>
        <dbReference type="ChEBI" id="CHEBI:33019"/>
        <dbReference type="ChEBI" id="CHEBI:72950"/>
        <dbReference type="EC" id="2.5.1.15"/>
    </reaction>
</comment>
<evidence type="ECO:0000256" key="11">
    <source>
        <dbReference type="ARBA" id="ARBA00030193"/>
    </source>
</evidence>
<evidence type="ECO:0000256" key="5">
    <source>
        <dbReference type="ARBA" id="ARBA00012458"/>
    </source>
</evidence>
<evidence type="ECO:0000256" key="1">
    <source>
        <dbReference type="ARBA" id="ARBA00000012"/>
    </source>
</evidence>
<dbReference type="PANTHER" id="PTHR20941">
    <property type="entry name" value="FOLATE SYNTHESIS PROTEINS"/>
    <property type="match status" value="1"/>
</dbReference>
<evidence type="ECO:0000256" key="2">
    <source>
        <dbReference type="ARBA" id="ARBA00001946"/>
    </source>
</evidence>
<comment type="similarity">
    <text evidence="4">Belongs to the DHPS family.</text>
</comment>
<evidence type="ECO:0000313" key="13">
    <source>
        <dbReference type="EMBL" id="MDT8901274.1"/>
    </source>
</evidence>
<keyword evidence="8" id="KW-0479">Metal-binding</keyword>
<reference evidence="13 14" key="1">
    <citation type="submission" date="2023-07" db="EMBL/GenBank/DDBJ databases">
        <title>The novel representative of Negativicutes class, Anaeroselena agilis gen. nov. sp. nov.</title>
        <authorList>
            <person name="Prokofeva M.I."/>
            <person name="Elcheninov A.G."/>
            <person name="Klyukina A."/>
            <person name="Kublanov I.V."/>
            <person name="Frolov E.N."/>
            <person name="Podosokorskaya O.A."/>
        </authorList>
    </citation>
    <scope>NUCLEOTIDE SEQUENCE [LARGE SCALE GENOMIC DNA]</scope>
    <source>
        <strain evidence="13 14">4137-cl</strain>
    </source>
</reference>
<protein>
    <recommendedName>
        <fullName evidence="6">Dihydropteroate synthase</fullName>
        <ecNumber evidence="5">2.5.1.15</ecNumber>
    </recommendedName>
    <alternativeName>
        <fullName evidence="11">Dihydropteroate pyrophosphorylase</fullName>
    </alternativeName>
</protein>
<evidence type="ECO:0000256" key="4">
    <source>
        <dbReference type="ARBA" id="ARBA00009503"/>
    </source>
</evidence>
<comment type="pathway">
    <text evidence="3">Cofactor biosynthesis; tetrahydrofolate biosynthesis; 7,8-dihydrofolate from 2-amino-4-hydroxy-6-hydroxymethyl-7,8-dihydropteridine diphosphate and 4-aminobenzoate: step 1/2.</text>
</comment>
<dbReference type="EC" id="2.5.1.15" evidence="5"/>
<name>A0ABU3NWT3_9FIRM</name>
<dbReference type="InterPro" id="IPR045031">
    <property type="entry name" value="DHP_synth-like"/>
</dbReference>
<organism evidence="13 14">
    <name type="scientific">Anaeroselena agilis</name>
    <dbReference type="NCBI Taxonomy" id="3063788"/>
    <lineage>
        <taxon>Bacteria</taxon>
        <taxon>Bacillati</taxon>
        <taxon>Bacillota</taxon>
        <taxon>Negativicutes</taxon>
        <taxon>Acetonemataceae</taxon>
        <taxon>Anaeroselena</taxon>
    </lineage>
</organism>
<proteinExistence type="inferred from homology"/>
<dbReference type="Gene3D" id="3.20.20.20">
    <property type="entry name" value="Dihydropteroate synthase-like"/>
    <property type="match status" value="1"/>
</dbReference>
<dbReference type="PANTHER" id="PTHR20941:SF1">
    <property type="entry name" value="FOLIC ACID SYNTHESIS PROTEIN FOL1"/>
    <property type="match status" value="1"/>
</dbReference>
<dbReference type="RefSeq" id="WP_413779790.1">
    <property type="nucleotide sequence ID" value="NZ_JAUOZS010000001.1"/>
</dbReference>
<dbReference type="Proteomes" id="UP001254848">
    <property type="component" value="Unassembled WGS sequence"/>
</dbReference>
<accession>A0ABU3NWT3</accession>
<dbReference type="InterPro" id="IPR000489">
    <property type="entry name" value="Pterin-binding_dom"/>
</dbReference>
<sequence>MNFNPRLLRLESEDSARTELAGLGCDPVGVNIMSAKAVFKIVRLDKVPAKAANLLKQTFLAKGGEVALARGTADLSVAESDVLICATLKQYRLALAQLKLQPWGLPKVAAAVERALAAEEAFPARRYEWPGRELVIRPGRTVVMGILNVTPDSFSDGGRYNRIDAALRHAEAMAADGADVIDIGAESTRPYGATEVDAEEEMERLLPVVERVLAASPLPVSVDTYKASVAEAALRLGAHIVNDVWGLQRDAAMAKVCARYGAPVVVMHNQAGTQYEGDVMAAVCDFLRRSVVLAAEAGVAAEKVIVDPGIGFGKTPIHNLQVLNRLDELKALGCPVLLGTSRKRFIGEALGGLPPGDRVAGTAATVACGIMRGAQIVRVHDVREMARVARVTDAIMEEMMPNG</sequence>
<evidence type="ECO:0000256" key="6">
    <source>
        <dbReference type="ARBA" id="ARBA00016919"/>
    </source>
</evidence>
<comment type="cofactor">
    <cofactor evidence="2">
        <name>Mg(2+)</name>
        <dbReference type="ChEBI" id="CHEBI:18420"/>
    </cofactor>
</comment>
<dbReference type="NCBIfam" id="TIGR01496">
    <property type="entry name" value="DHPS"/>
    <property type="match status" value="1"/>
</dbReference>
<dbReference type="EMBL" id="JAUOZS010000001">
    <property type="protein sequence ID" value="MDT8901274.1"/>
    <property type="molecule type" value="Genomic_DNA"/>
</dbReference>